<reference evidence="1" key="1">
    <citation type="submission" date="2024-05" db="EMBL/GenBank/DDBJ databases">
        <authorList>
            <person name="Cai S.Y."/>
            <person name="Jin L.M."/>
            <person name="Li H.R."/>
        </authorList>
    </citation>
    <scope>NUCLEOTIDE SEQUENCE</scope>
    <source>
        <strain evidence="1">A5-74</strain>
    </source>
</reference>
<dbReference type="EMBL" id="CP159218">
    <property type="protein sequence ID" value="XCG63336.1"/>
    <property type="molecule type" value="Genomic_DNA"/>
</dbReference>
<sequence>MTGSRLPPSPRVEEIQRHLADHDVPVELGPIQRAGTQGEMTSLYCRDPVGSLIEISHYPV</sequence>
<gene>
    <name evidence="1" type="ORF">ABLG96_19380</name>
</gene>
<evidence type="ECO:0008006" key="2">
    <source>
        <dbReference type="Google" id="ProtNLM"/>
    </source>
</evidence>
<evidence type="ECO:0000313" key="1">
    <source>
        <dbReference type="EMBL" id="XCG63336.1"/>
    </source>
</evidence>
<dbReference type="Gene3D" id="3.10.180.10">
    <property type="entry name" value="2,3-Dihydroxybiphenyl 1,2-Dioxygenase, domain 1"/>
    <property type="match status" value="1"/>
</dbReference>
<name>A0AAU8DNG0_9ACTN</name>
<dbReference type="InterPro" id="IPR029068">
    <property type="entry name" value="Glyas_Bleomycin-R_OHBP_Dase"/>
</dbReference>
<proteinExistence type="predicted"/>
<protein>
    <recommendedName>
        <fullName evidence="2">VOC domain-containing protein</fullName>
    </recommendedName>
</protein>
<dbReference type="AlphaFoldDB" id="A0AAU8DNG0"/>
<accession>A0AAU8DNG0</accession>
<dbReference type="RefSeq" id="WP_353648951.1">
    <property type="nucleotide sequence ID" value="NZ_CP159218.1"/>
</dbReference>
<organism evidence="1">
    <name type="scientific">Nakamurella sp. A5-74</name>
    <dbReference type="NCBI Taxonomy" id="3158264"/>
    <lineage>
        <taxon>Bacteria</taxon>
        <taxon>Bacillati</taxon>
        <taxon>Actinomycetota</taxon>
        <taxon>Actinomycetes</taxon>
        <taxon>Nakamurellales</taxon>
        <taxon>Nakamurellaceae</taxon>
        <taxon>Nakamurella</taxon>
    </lineage>
</organism>
<dbReference type="SUPFAM" id="SSF54593">
    <property type="entry name" value="Glyoxalase/Bleomycin resistance protein/Dihydroxybiphenyl dioxygenase"/>
    <property type="match status" value="1"/>
</dbReference>